<name>A0AAD8C7G1_BIOPF</name>
<protein>
    <submittedName>
        <fullName evidence="2">Uncharacterized protein</fullName>
    </submittedName>
</protein>
<accession>A0AAD8C7G1</accession>
<gene>
    <name evidence="2" type="ORF">Bpfe_003560</name>
</gene>
<feature type="transmembrane region" description="Helical" evidence="1">
    <location>
        <begin position="95"/>
        <end position="123"/>
    </location>
</feature>
<evidence type="ECO:0000313" key="3">
    <source>
        <dbReference type="Proteomes" id="UP001233172"/>
    </source>
</evidence>
<keyword evidence="1" id="KW-0812">Transmembrane</keyword>
<keyword evidence="1" id="KW-1133">Transmembrane helix</keyword>
<organism evidence="2 3">
    <name type="scientific">Biomphalaria pfeifferi</name>
    <name type="common">Bloodfluke planorb</name>
    <name type="synonym">Freshwater snail</name>
    <dbReference type="NCBI Taxonomy" id="112525"/>
    <lineage>
        <taxon>Eukaryota</taxon>
        <taxon>Metazoa</taxon>
        <taxon>Spiralia</taxon>
        <taxon>Lophotrochozoa</taxon>
        <taxon>Mollusca</taxon>
        <taxon>Gastropoda</taxon>
        <taxon>Heterobranchia</taxon>
        <taxon>Euthyneura</taxon>
        <taxon>Panpulmonata</taxon>
        <taxon>Hygrophila</taxon>
        <taxon>Lymnaeoidea</taxon>
        <taxon>Planorbidae</taxon>
        <taxon>Biomphalaria</taxon>
    </lineage>
</organism>
<comment type="caution">
    <text evidence="2">The sequence shown here is derived from an EMBL/GenBank/DDBJ whole genome shotgun (WGS) entry which is preliminary data.</text>
</comment>
<reference evidence="2" key="2">
    <citation type="submission" date="2023-04" db="EMBL/GenBank/DDBJ databases">
        <authorList>
            <person name="Bu L."/>
            <person name="Lu L."/>
            <person name="Laidemitt M.R."/>
            <person name="Zhang S.M."/>
            <person name="Mutuku M."/>
            <person name="Mkoji G."/>
            <person name="Steinauer M."/>
            <person name="Loker E.S."/>
        </authorList>
    </citation>
    <scope>NUCLEOTIDE SEQUENCE</scope>
    <source>
        <strain evidence="2">KasaAsao</strain>
        <tissue evidence="2">Whole Snail</tissue>
    </source>
</reference>
<reference evidence="2" key="1">
    <citation type="journal article" date="2023" name="PLoS Negl. Trop. Dis.">
        <title>A genome sequence for Biomphalaria pfeifferi, the major vector snail for the human-infecting parasite Schistosoma mansoni.</title>
        <authorList>
            <person name="Bu L."/>
            <person name="Lu L."/>
            <person name="Laidemitt M.R."/>
            <person name="Zhang S.M."/>
            <person name="Mutuku M."/>
            <person name="Mkoji G."/>
            <person name="Steinauer M."/>
            <person name="Loker E.S."/>
        </authorList>
    </citation>
    <scope>NUCLEOTIDE SEQUENCE</scope>
    <source>
        <strain evidence="2">KasaAsao</strain>
    </source>
</reference>
<evidence type="ECO:0000256" key="1">
    <source>
        <dbReference type="SAM" id="Phobius"/>
    </source>
</evidence>
<dbReference type="Proteomes" id="UP001233172">
    <property type="component" value="Unassembled WGS sequence"/>
</dbReference>
<dbReference type="AlphaFoldDB" id="A0AAD8C7G1"/>
<evidence type="ECO:0000313" key="2">
    <source>
        <dbReference type="EMBL" id="KAK0066825.1"/>
    </source>
</evidence>
<keyword evidence="1" id="KW-0472">Membrane</keyword>
<sequence length="157" mass="18076">MVLMKIYNEFEIILEKRLQNGCDFQSISIISFNCNISKTCESISQESFMANISYKLPLSTISESMIRACLQFKKYPNCSAELYITNRLESDTKSLFWVLVPVILGILLLFAFVAFGALIYFLIIKKRKDNRETINLTEYPESEVIPINQNSPLTSTY</sequence>
<dbReference type="EMBL" id="JASAOG010000009">
    <property type="protein sequence ID" value="KAK0066825.1"/>
    <property type="molecule type" value="Genomic_DNA"/>
</dbReference>
<proteinExistence type="predicted"/>
<keyword evidence="3" id="KW-1185">Reference proteome</keyword>